<dbReference type="PANTHER" id="PTHR43138">
    <property type="entry name" value="ACETYLTRANSFERASE, GNAT FAMILY"/>
    <property type="match status" value="1"/>
</dbReference>
<keyword evidence="3" id="KW-1185">Reference proteome</keyword>
<evidence type="ECO:0000259" key="1">
    <source>
        <dbReference type="PROSITE" id="PS51186"/>
    </source>
</evidence>
<feature type="domain" description="N-acetyltransferase" evidence="1">
    <location>
        <begin position="4"/>
        <end position="165"/>
    </location>
</feature>
<comment type="caution">
    <text evidence="2">The sequence shown here is derived from an EMBL/GenBank/DDBJ whole genome shotgun (WGS) entry which is preliminary data.</text>
</comment>
<dbReference type="PANTHER" id="PTHR43138:SF1">
    <property type="entry name" value="N-ACETYLTRANSFERASE ACA1"/>
    <property type="match status" value="1"/>
</dbReference>
<protein>
    <submittedName>
        <fullName evidence="2">N-acetyltransferase</fullName>
    </submittedName>
</protein>
<dbReference type="PROSITE" id="PS51186">
    <property type="entry name" value="GNAT"/>
    <property type="match status" value="1"/>
</dbReference>
<dbReference type="EMBL" id="BMXN01000029">
    <property type="protein sequence ID" value="GGW39086.1"/>
    <property type="molecule type" value="Genomic_DNA"/>
</dbReference>
<keyword evidence="2" id="KW-0808">Transferase</keyword>
<dbReference type="InterPro" id="IPR052742">
    <property type="entry name" value="Mito_N-acetyltransferase"/>
</dbReference>
<name>A0A8H9I5T1_9GAMM</name>
<reference evidence="3" key="1">
    <citation type="journal article" date="2019" name="Int. J. Syst. Evol. Microbiol.">
        <title>The Global Catalogue of Microorganisms (GCM) 10K type strain sequencing project: providing services to taxonomists for standard genome sequencing and annotation.</title>
        <authorList>
            <consortium name="The Broad Institute Genomics Platform"/>
            <consortium name="The Broad Institute Genome Sequencing Center for Infectious Disease"/>
            <person name="Wu L."/>
            <person name="Ma J."/>
        </authorList>
    </citation>
    <scope>NUCLEOTIDE SEQUENCE [LARGE SCALE GENOMIC DNA]</scope>
    <source>
        <strain evidence="3">KCTC 22154</strain>
    </source>
</reference>
<dbReference type="InterPro" id="IPR016181">
    <property type="entry name" value="Acyl_CoA_acyltransferase"/>
</dbReference>
<dbReference type="GO" id="GO:0016747">
    <property type="term" value="F:acyltransferase activity, transferring groups other than amino-acyl groups"/>
    <property type="evidence" value="ECO:0007669"/>
    <property type="project" value="InterPro"/>
</dbReference>
<sequence length="168" mass="18528">MQRFAFTPMTRDDFALFWPTFQTIVAAQETYAIDPDITFDDAYHLWCTLPLHSLAVKDKQGQLLGAYYLKANAAGPGKHVCNCGYMVTPHARGKGVARAMCEHSQVLAGDAGFEAMQFNAVVASNHVAVALWQRLGFAIVGTVPQAFRHPSQGLVDTYVMHKRLVKDA</sequence>
<organism evidence="2 3">
    <name type="scientific">Vreelandella hamiltonii</name>
    <dbReference type="NCBI Taxonomy" id="502829"/>
    <lineage>
        <taxon>Bacteria</taxon>
        <taxon>Pseudomonadati</taxon>
        <taxon>Pseudomonadota</taxon>
        <taxon>Gammaproteobacteria</taxon>
        <taxon>Oceanospirillales</taxon>
        <taxon>Halomonadaceae</taxon>
        <taxon>Vreelandella</taxon>
    </lineage>
</organism>
<evidence type="ECO:0000313" key="2">
    <source>
        <dbReference type="EMBL" id="GGW39086.1"/>
    </source>
</evidence>
<gene>
    <name evidence="2" type="ORF">GCM10007157_32610</name>
</gene>
<dbReference type="AlphaFoldDB" id="A0A8H9I5T1"/>
<evidence type="ECO:0000313" key="3">
    <source>
        <dbReference type="Proteomes" id="UP000623776"/>
    </source>
</evidence>
<dbReference type="Proteomes" id="UP000623776">
    <property type="component" value="Unassembled WGS sequence"/>
</dbReference>
<dbReference type="SUPFAM" id="SSF55729">
    <property type="entry name" value="Acyl-CoA N-acyltransferases (Nat)"/>
    <property type="match status" value="1"/>
</dbReference>
<dbReference type="Gene3D" id="3.40.630.30">
    <property type="match status" value="1"/>
</dbReference>
<dbReference type="Pfam" id="PF00583">
    <property type="entry name" value="Acetyltransf_1"/>
    <property type="match status" value="1"/>
</dbReference>
<dbReference type="InterPro" id="IPR000182">
    <property type="entry name" value="GNAT_dom"/>
</dbReference>
<accession>A0A8H9I5T1</accession>
<proteinExistence type="predicted"/>
<dbReference type="RefSeq" id="WP_189464153.1">
    <property type="nucleotide sequence ID" value="NZ_BMXN01000029.1"/>
</dbReference>